<dbReference type="Pfam" id="PF02540">
    <property type="entry name" value="NAD_synthase"/>
    <property type="match status" value="1"/>
</dbReference>
<keyword evidence="3" id="KW-0808">Transferase</keyword>
<dbReference type="InterPro" id="IPR022310">
    <property type="entry name" value="NAD/GMP_synthase"/>
</dbReference>
<evidence type="ECO:0000259" key="2">
    <source>
        <dbReference type="Pfam" id="PF02540"/>
    </source>
</evidence>
<reference evidence="3" key="1">
    <citation type="journal article" date="2020" name="mSystems">
        <title>Genome- and Community-Level Interaction Insights into Carbon Utilization and Element Cycling Functions of Hydrothermarchaeota in Hydrothermal Sediment.</title>
        <authorList>
            <person name="Zhou Z."/>
            <person name="Liu Y."/>
            <person name="Xu W."/>
            <person name="Pan J."/>
            <person name="Luo Z.H."/>
            <person name="Li M."/>
        </authorList>
    </citation>
    <scope>NUCLEOTIDE SEQUENCE [LARGE SCALE GENOMIC DNA]</scope>
    <source>
        <strain evidence="3">HyVt-577</strain>
    </source>
</reference>
<dbReference type="Proteomes" id="UP000885779">
    <property type="component" value="Unassembled WGS sequence"/>
</dbReference>
<dbReference type="InterPro" id="IPR005232">
    <property type="entry name" value="LarE"/>
</dbReference>
<protein>
    <submittedName>
        <fullName evidence="3">ATP-dependent sacrificial sulfur transferase LarE</fullName>
    </submittedName>
</protein>
<dbReference type="Gene3D" id="3.40.50.620">
    <property type="entry name" value="HUPs"/>
    <property type="match status" value="1"/>
</dbReference>
<evidence type="ECO:0000256" key="1">
    <source>
        <dbReference type="PIRSR" id="PIRSR006661-1"/>
    </source>
</evidence>
<dbReference type="AlphaFoldDB" id="A0A7V4U269"/>
<feature type="domain" description="NAD/GMP synthase" evidence="2">
    <location>
        <begin position="33"/>
        <end position="99"/>
    </location>
</feature>
<dbReference type="EMBL" id="DRQG01000121">
    <property type="protein sequence ID" value="HGY56665.1"/>
    <property type="molecule type" value="Genomic_DNA"/>
</dbReference>
<dbReference type="InterPro" id="IPR014729">
    <property type="entry name" value="Rossmann-like_a/b/a_fold"/>
</dbReference>
<gene>
    <name evidence="3" type="primary">larE</name>
    <name evidence="3" type="ORF">ENK44_13225</name>
</gene>
<name>A0A7V4U269_CALAY</name>
<dbReference type="NCBIfam" id="TIGR00268">
    <property type="entry name" value="ATP-dependent sacrificial sulfur transferase LarE"/>
    <property type="match status" value="1"/>
</dbReference>
<dbReference type="SUPFAM" id="SSF52402">
    <property type="entry name" value="Adenine nucleotide alpha hydrolases-like"/>
    <property type="match status" value="1"/>
</dbReference>
<dbReference type="GO" id="GO:0006163">
    <property type="term" value="P:purine nucleotide metabolic process"/>
    <property type="evidence" value="ECO:0007669"/>
    <property type="project" value="UniProtKB-ARBA"/>
</dbReference>
<organism evidence="3">
    <name type="scientific">Caldithrix abyssi</name>
    <dbReference type="NCBI Taxonomy" id="187145"/>
    <lineage>
        <taxon>Bacteria</taxon>
        <taxon>Pseudomonadati</taxon>
        <taxon>Calditrichota</taxon>
        <taxon>Calditrichia</taxon>
        <taxon>Calditrichales</taxon>
        <taxon>Calditrichaceae</taxon>
        <taxon>Caldithrix</taxon>
    </lineage>
</organism>
<dbReference type="GO" id="GO:0016783">
    <property type="term" value="F:sulfurtransferase activity"/>
    <property type="evidence" value="ECO:0007669"/>
    <property type="project" value="InterPro"/>
</dbReference>
<comment type="caution">
    <text evidence="3">The sequence shown here is derived from an EMBL/GenBank/DDBJ whole genome shotgun (WGS) entry which is preliminary data.</text>
</comment>
<dbReference type="PIRSF" id="PIRSF006661">
    <property type="entry name" value="PP-lp_UCP006661"/>
    <property type="match status" value="1"/>
</dbReference>
<accession>A0A7V4U269</accession>
<dbReference type="InterPro" id="IPR052188">
    <property type="entry name" value="Ni-pincer_cofactor_biosynth"/>
</dbReference>
<sequence>MINDSIVRTQHILSDHIDANRTELLEKLDRFAAILEKYVSQGAIIAFSGGVDSAFLVWAAKKISEQIGGRILALTTQSASTPDADLKDAVQFAKNLGVMHRIEKSNEFNDPRYLVNDDQRCYYCKSELFRITSDIALSDEYRWVLYGYNASDQGDFRPGHRAAIEHKVAAPLFEAGLDKTEIREVLRANKIELAEKPASPCLSSRIMTGIRIADRHLEAVAVMEGLLREARCRVYRVRLCQTGEDYFLRIETHPDEFSTVLSIKEKLVAEGRKRGYRWVVLDLEGYKTGGGNL</sequence>
<dbReference type="PANTHER" id="PTHR43169">
    <property type="entry name" value="EXSB FAMILY PROTEIN"/>
    <property type="match status" value="1"/>
</dbReference>
<proteinExistence type="predicted"/>
<feature type="active site" description="Nucleophile and sulfur donor" evidence="1">
    <location>
        <position position="201"/>
    </location>
</feature>
<dbReference type="PANTHER" id="PTHR43169:SF2">
    <property type="entry name" value="NAD_GMP SYNTHASE DOMAIN-CONTAINING PROTEIN"/>
    <property type="match status" value="1"/>
</dbReference>
<evidence type="ECO:0000313" key="3">
    <source>
        <dbReference type="EMBL" id="HGY56665.1"/>
    </source>
</evidence>